<proteinExistence type="predicted"/>
<organism evidence="2 3">
    <name type="scientific">Edaphobacter modestus</name>
    <dbReference type="NCBI Taxonomy" id="388466"/>
    <lineage>
        <taxon>Bacteria</taxon>
        <taxon>Pseudomonadati</taxon>
        <taxon>Acidobacteriota</taxon>
        <taxon>Terriglobia</taxon>
        <taxon>Terriglobales</taxon>
        <taxon>Acidobacteriaceae</taxon>
        <taxon>Edaphobacter</taxon>
    </lineage>
</organism>
<feature type="transmembrane region" description="Helical" evidence="1">
    <location>
        <begin position="198"/>
        <end position="224"/>
    </location>
</feature>
<keyword evidence="1" id="KW-1133">Transmembrane helix</keyword>
<feature type="transmembrane region" description="Helical" evidence="1">
    <location>
        <begin position="136"/>
        <end position="153"/>
    </location>
</feature>
<feature type="transmembrane region" description="Helical" evidence="1">
    <location>
        <begin position="165"/>
        <end position="186"/>
    </location>
</feature>
<evidence type="ECO:0000256" key="1">
    <source>
        <dbReference type="SAM" id="Phobius"/>
    </source>
</evidence>
<evidence type="ECO:0000313" key="2">
    <source>
        <dbReference type="EMBL" id="RZU39610.1"/>
    </source>
</evidence>
<dbReference type="AlphaFoldDB" id="A0A4Q7YQ70"/>
<evidence type="ECO:0000313" key="3">
    <source>
        <dbReference type="Proteomes" id="UP000292958"/>
    </source>
</evidence>
<reference evidence="2 3" key="1">
    <citation type="submission" date="2019-02" db="EMBL/GenBank/DDBJ databases">
        <title>Genomic Encyclopedia of Archaeal and Bacterial Type Strains, Phase II (KMG-II): from individual species to whole genera.</title>
        <authorList>
            <person name="Goeker M."/>
        </authorList>
    </citation>
    <scope>NUCLEOTIDE SEQUENCE [LARGE SCALE GENOMIC DNA]</scope>
    <source>
        <strain evidence="2 3">DSM 18101</strain>
    </source>
</reference>
<sequence length="282" mass="30256">MAHSQQQVHGDGGHVVLPSPTAWPLVLAVGLALGFTGLVTSFSITGIGIVLAVVGIVGWARQVLPDEQHEAVTIVPYALAVETAGRRVTHIEGDATHRATLPLETYTIASGIKGGFAGGTVMILLAELYSVLKYHNIWYVVNLLGGAGVAEWTNPTPAELSSFHLSAFVIAVVIHTSTSFLVGLLYGALLPIMPRRPILLGGLIGPALWTGLLHSILGIVNPFFDSRINWWWFALSQVGYGVVAGWVVTTQGRIKRMQGAPLRVRLGLEMQEPRPESHKEGE</sequence>
<dbReference type="Proteomes" id="UP000292958">
    <property type="component" value="Unassembled WGS sequence"/>
</dbReference>
<keyword evidence="1" id="KW-0812">Transmembrane</keyword>
<keyword evidence="1" id="KW-0472">Membrane</keyword>
<comment type="caution">
    <text evidence="2">The sequence shown here is derived from an EMBL/GenBank/DDBJ whole genome shotgun (WGS) entry which is preliminary data.</text>
</comment>
<gene>
    <name evidence="2" type="ORF">BDD14_0996</name>
</gene>
<dbReference type="EMBL" id="SHKW01000001">
    <property type="protein sequence ID" value="RZU39610.1"/>
    <property type="molecule type" value="Genomic_DNA"/>
</dbReference>
<name>A0A4Q7YQ70_9BACT</name>
<keyword evidence="3" id="KW-1185">Reference proteome</keyword>
<accession>A0A4Q7YQ70</accession>
<protein>
    <submittedName>
        <fullName evidence="2">Uncharacterized protein</fullName>
    </submittedName>
</protein>
<dbReference type="Gene3D" id="1.10.287.70">
    <property type="match status" value="1"/>
</dbReference>
<dbReference type="RefSeq" id="WP_130417796.1">
    <property type="nucleotide sequence ID" value="NZ_SHKW01000001.1"/>
</dbReference>
<feature type="transmembrane region" description="Helical" evidence="1">
    <location>
        <begin position="26"/>
        <end position="59"/>
    </location>
</feature>
<dbReference type="OrthoDB" id="110485at2"/>
<feature type="transmembrane region" description="Helical" evidence="1">
    <location>
        <begin position="230"/>
        <end position="248"/>
    </location>
</feature>